<dbReference type="EMBL" id="PRLD01000009">
    <property type="protein sequence ID" value="RAW56741.1"/>
    <property type="molecule type" value="Genomic_DNA"/>
</dbReference>
<proteinExistence type="predicted"/>
<evidence type="ECO:0000259" key="1">
    <source>
        <dbReference type="Pfam" id="PF00535"/>
    </source>
</evidence>
<dbReference type="PANTHER" id="PTHR22916">
    <property type="entry name" value="GLYCOSYLTRANSFERASE"/>
    <property type="match status" value="1"/>
</dbReference>
<dbReference type="Pfam" id="PF00535">
    <property type="entry name" value="Glycos_transf_2"/>
    <property type="match status" value="1"/>
</dbReference>
<comment type="caution">
    <text evidence="2">The sequence shown here is derived from an EMBL/GenBank/DDBJ whole genome shotgun (WGS) entry which is preliminary data.</text>
</comment>
<dbReference type="AlphaFoldDB" id="A0A329U414"/>
<evidence type="ECO:0000313" key="2">
    <source>
        <dbReference type="EMBL" id="RAW56741.1"/>
    </source>
</evidence>
<gene>
    <name evidence="2" type="ORF">C4N24_09975</name>
</gene>
<dbReference type="InterPro" id="IPR029044">
    <property type="entry name" value="Nucleotide-diphossugar_trans"/>
</dbReference>
<accession>A0A329U414</accession>
<dbReference type="Gene3D" id="3.90.550.10">
    <property type="entry name" value="Spore Coat Polysaccharide Biosynthesis Protein SpsA, Chain A"/>
    <property type="match status" value="1"/>
</dbReference>
<dbReference type="SUPFAM" id="SSF53448">
    <property type="entry name" value="Nucleotide-diphospho-sugar transferases"/>
    <property type="match status" value="1"/>
</dbReference>
<sequence>MSEGIQVSIICITYNHEKFISNMLDSVLSQNVNFEYEILIHDDASKDRTQDIIKDYTQKYPNIIKPILQKENQFSKGINPNITYNYPRIQGKYVAYCEGDDYWSDKNKLQLQYDAMEQNKQCAICVHKTQCVSISNEKLSREFPPIELNEGVISSREYITMELQKVGWLFQTSSYFIRADVVKEYTSNYVNKYPVGDLPLVLFSLQKGSCYYIPKKMSCYRVDSGGAMSSLKSRKKKIAHFNKMIAGHKDFDELTSYKYHDDFLFAILSSEFEINLVKKNYKILISSLYRDVLRKMNIKRKLIIYLGVLCPTVADYIEEKKNGWTE</sequence>
<organism evidence="2 3">
    <name type="scientific">Faecalibacterium prausnitzii</name>
    <dbReference type="NCBI Taxonomy" id="853"/>
    <lineage>
        <taxon>Bacteria</taxon>
        <taxon>Bacillati</taxon>
        <taxon>Bacillota</taxon>
        <taxon>Clostridia</taxon>
        <taxon>Eubacteriales</taxon>
        <taxon>Oscillospiraceae</taxon>
        <taxon>Faecalibacterium</taxon>
    </lineage>
</organism>
<evidence type="ECO:0000313" key="3">
    <source>
        <dbReference type="Proteomes" id="UP000251281"/>
    </source>
</evidence>
<dbReference type="InterPro" id="IPR001173">
    <property type="entry name" value="Glyco_trans_2-like"/>
</dbReference>
<protein>
    <submittedName>
        <fullName evidence="2">Glycosyl transferase family 2</fullName>
    </submittedName>
</protein>
<dbReference type="PANTHER" id="PTHR22916:SF3">
    <property type="entry name" value="UDP-GLCNAC:BETAGAL BETA-1,3-N-ACETYLGLUCOSAMINYLTRANSFERASE-LIKE PROTEIN 1"/>
    <property type="match status" value="1"/>
</dbReference>
<reference evidence="2 3" key="1">
    <citation type="submission" date="2018-02" db="EMBL/GenBank/DDBJ databases">
        <title>Complete genome sequencing of Faecalibacterium prausnitzii strains isolated from the human gut.</title>
        <authorList>
            <person name="Fitzgerald B.C."/>
            <person name="Shkoporov A.N."/>
            <person name="Ross P.R."/>
            <person name="Hill C."/>
        </authorList>
    </citation>
    <scope>NUCLEOTIDE SEQUENCE [LARGE SCALE GENOMIC DNA]</scope>
    <source>
        <strain evidence="2 3">APC923/51-1</strain>
    </source>
</reference>
<name>A0A329U414_9FIRM</name>
<dbReference type="GO" id="GO:0016758">
    <property type="term" value="F:hexosyltransferase activity"/>
    <property type="evidence" value="ECO:0007669"/>
    <property type="project" value="UniProtKB-ARBA"/>
</dbReference>
<keyword evidence="2" id="KW-0808">Transferase</keyword>
<dbReference type="RefSeq" id="WP_112091293.1">
    <property type="nucleotide sequence ID" value="NZ_PRLD01000009.1"/>
</dbReference>
<dbReference type="Proteomes" id="UP000251281">
    <property type="component" value="Unassembled WGS sequence"/>
</dbReference>
<feature type="domain" description="Glycosyltransferase 2-like" evidence="1">
    <location>
        <begin position="8"/>
        <end position="150"/>
    </location>
</feature>